<proteinExistence type="predicted"/>
<evidence type="ECO:0000313" key="3">
    <source>
        <dbReference type="Proteomes" id="UP000478052"/>
    </source>
</evidence>
<feature type="compositionally biased region" description="Low complexity" evidence="1">
    <location>
        <begin position="19"/>
        <end position="36"/>
    </location>
</feature>
<dbReference type="GO" id="GO:0008168">
    <property type="term" value="F:methyltransferase activity"/>
    <property type="evidence" value="ECO:0007669"/>
    <property type="project" value="UniProtKB-KW"/>
</dbReference>
<reference evidence="2 3" key="1">
    <citation type="submission" date="2019-08" db="EMBL/GenBank/DDBJ databases">
        <title>Whole genome of Aphis craccivora.</title>
        <authorList>
            <person name="Voronova N.V."/>
            <person name="Shulinski R.S."/>
            <person name="Bandarenka Y.V."/>
            <person name="Zhorov D.G."/>
            <person name="Warner D."/>
        </authorList>
    </citation>
    <scope>NUCLEOTIDE SEQUENCE [LARGE SCALE GENOMIC DNA]</scope>
    <source>
        <strain evidence="2">180601</strain>
        <tissue evidence="2">Whole Body</tissue>
    </source>
</reference>
<dbReference type="OrthoDB" id="10625421at2759"/>
<name>A0A6G0X9A9_APHCR</name>
<feature type="region of interest" description="Disordered" evidence="1">
    <location>
        <begin position="1"/>
        <end position="53"/>
    </location>
</feature>
<evidence type="ECO:0000313" key="2">
    <source>
        <dbReference type="EMBL" id="KAF0736583.1"/>
    </source>
</evidence>
<sequence length="163" mass="16891">MEVDNRNLGTAPGDSDPQVTAVVGGSGVTAGSNVTGPLRWSSDNREGAGVASQAPATLAATSAETVVLSGTQPPPAKKEDPLETALNVLKYQLIMQQGGTKVLVQRANALQNLIADSKSSQVQSAIGDVMEAVECSKTGLDKVARAYKAMSQQIIEQQDPLDT</sequence>
<keyword evidence="2" id="KW-0808">Transferase</keyword>
<dbReference type="GO" id="GO:0032259">
    <property type="term" value="P:methylation"/>
    <property type="evidence" value="ECO:0007669"/>
    <property type="project" value="UniProtKB-KW"/>
</dbReference>
<keyword evidence="2" id="KW-0489">Methyltransferase</keyword>
<dbReference type="EMBL" id="VUJU01008034">
    <property type="protein sequence ID" value="KAF0736583.1"/>
    <property type="molecule type" value="Genomic_DNA"/>
</dbReference>
<dbReference type="AlphaFoldDB" id="A0A6G0X9A9"/>
<protein>
    <submittedName>
        <fullName evidence="2">Cap-specific mRNA (Nucleoside-2'-O-)-methyltransferase 2-like</fullName>
    </submittedName>
</protein>
<organism evidence="2 3">
    <name type="scientific">Aphis craccivora</name>
    <name type="common">Cowpea aphid</name>
    <dbReference type="NCBI Taxonomy" id="307492"/>
    <lineage>
        <taxon>Eukaryota</taxon>
        <taxon>Metazoa</taxon>
        <taxon>Ecdysozoa</taxon>
        <taxon>Arthropoda</taxon>
        <taxon>Hexapoda</taxon>
        <taxon>Insecta</taxon>
        <taxon>Pterygota</taxon>
        <taxon>Neoptera</taxon>
        <taxon>Paraneoptera</taxon>
        <taxon>Hemiptera</taxon>
        <taxon>Sternorrhyncha</taxon>
        <taxon>Aphidomorpha</taxon>
        <taxon>Aphidoidea</taxon>
        <taxon>Aphididae</taxon>
        <taxon>Aphidini</taxon>
        <taxon>Aphis</taxon>
        <taxon>Aphis</taxon>
    </lineage>
</organism>
<keyword evidence="3" id="KW-1185">Reference proteome</keyword>
<gene>
    <name evidence="2" type="ORF">FWK35_00023747</name>
</gene>
<comment type="caution">
    <text evidence="2">The sequence shown here is derived from an EMBL/GenBank/DDBJ whole genome shotgun (WGS) entry which is preliminary data.</text>
</comment>
<accession>A0A6G0X9A9</accession>
<evidence type="ECO:0000256" key="1">
    <source>
        <dbReference type="SAM" id="MobiDB-lite"/>
    </source>
</evidence>
<dbReference type="Proteomes" id="UP000478052">
    <property type="component" value="Unassembled WGS sequence"/>
</dbReference>